<dbReference type="EMBL" id="CAMGZC010000916">
    <property type="protein sequence ID" value="CAI0650683.1"/>
    <property type="molecule type" value="Genomic_DNA"/>
</dbReference>
<evidence type="ECO:0000313" key="2">
    <source>
        <dbReference type="EMBL" id="CAI0650683.1"/>
    </source>
</evidence>
<keyword evidence="1" id="KW-0802">TPR repeat</keyword>
<feature type="non-terminal residue" evidence="2">
    <location>
        <position position="1"/>
    </location>
</feature>
<dbReference type="AlphaFoldDB" id="A0A9W4WC68"/>
<protein>
    <recommendedName>
        <fullName evidence="4">TPR-like protein</fullName>
    </recommendedName>
</protein>
<dbReference type="SUPFAM" id="SSF48452">
    <property type="entry name" value="TPR-like"/>
    <property type="match status" value="1"/>
</dbReference>
<reference evidence="2" key="1">
    <citation type="submission" date="2022-08" db="EMBL/GenBank/DDBJ databases">
        <authorList>
            <person name="Giroux E."/>
            <person name="Giroux E."/>
        </authorList>
    </citation>
    <scope>NUCLEOTIDE SEQUENCE</scope>
    <source>
        <strain evidence="2">H1091258</strain>
    </source>
</reference>
<organism evidence="2 3">
    <name type="scientific">Colletotrichum noveboracense</name>
    <dbReference type="NCBI Taxonomy" id="2664923"/>
    <lineage>
        <taxon>Eukaryota</taxon>
        <taxon>Fungi</taxon>
        <taxon>Dikarya</taxon>
        <taxon>Ascomycota</taxon>
        <taxon>Pezizomycotina</taxon>
        <taxon>Sordariomycetes</taxon>
        <taxon>Hypocreomycetidae</taxon>
        <taxon>Glomerellales</taxon>
        <taxon>Glomerellaceae</taxon>
        <taxon>Colletotrichum</taxon>
        <taxon>Colletotrichum gloeosporioides species complex</taxon>
    </lineage>
</organism>
<evidence type="ECO:0000256" key="1">
    <source>
        <dbReference type="PROSITE-ProRule" id="PRU00339"/>
    </source>
</evidence>
<feature type="repeat" description="TPR" evidence="1">
    <location>
        <begin position="29"/>
        <end position="62"/>
    </location>
</feature>
<dbReference type="PROSITE" id="PS50005">
    <property type="entry name" value="TPR"/>
    <property type="match status" value="1"/>
</dbReference>
<gene>
    <name evidence="2" type="ORF">CGXH109_LOCUS98595</name>
</gene>
<dbReference type="Pfam" id="PF13176">
    <property type="entry name" value="TPR_7"/>
    <property type="match status" value="1"/>
</dbReference>
<dbReference type="InterPro" id="IPR019734">
    <property type="entry name" value="TPR_rpt"/>
</dbReference>
<dbReference type="Pfam" id="PF13424">
    <property type="entry name" value="TPR_12"/>
    <property type="match status" value="1"/>
</dbReference>
<dbReference type="PANTHER" id="PTHR46082">
    <property type="entry name" value="ATP/GTP-BINDING PROTEIN-RELATED"/>
    <property type="match status" value="1"/>
</dbReference>
<sequence length="159" mass="18301">GRLKEAEAMYERALQGKEKALGPDHTSTLSTVNNLGLLYSKQGRLKEAEGMYERALQGYEKVLHPDTLRTYVPALIALEHLGRLFEQLGATDRALEHYDRARTGIADVFGSEDERCICLSDQIDRLRLPRQESVPPPRVATRHSLRYRWKNWKEKLKRA</sequence>
<dbReference type="Proteomes" id="UP001152533">
    <property type="component" value="Unassembled WGS sequence"/>
</dbReference>
<accession>A0A9W4WC68</accession>
<name>A0A9W4WC68_9PEZI</name>
<evidence type="ECO:0000313" key="3">
    <source>
        <dbReference type="Proteomes" id="UP001152533"/>
    </source>
</evidence>
<evidence type="ECO:0008006" key="4">
    <source>
        <dbReference type="Google" id="ProtNLM"/>
    </source>
</evidence>
<dbReference type="InterPro" id="IPR053137">
    <property type="entry name" value="NLR-like"/>
</dbReference>
<dbReference type="PANTHER" id="PTHR46082:SF6">
    <property type="entry name" value="AAA+ ATPASE DOMAIN-CONTAINING PROTEIN-RELATED"/>
    <property type="match status" value="1"/>
</dbReference>
<keyword evidence="3" id="KW-1185">Reference proteome</keyword>
<dbReference type="InterPro" id="IPR011990">
    <property type="entry name" value="TPR-like_helical_dom_sf"/>
</dbReference>
<comment type="caution">
    <text evidence="2">The sequence shown here is derived from an EMBL/GenBank/DDBJ whole genome shotgun (WGS) entry which is preliminary data.</text>
</comment>
<dbReference type="Gene3D" id="1.25.40.10">
    <property type="entry name" value="Tetratricopeptide repeat domain"/>
    <property type="match status" value="1"/>
</dbReference>
<proteinExistence type="predicted"/>